<dbReference type="eggNOG" id="COG0582">
    <property type="taxonomic scope" value="Bacteria"/>
</dbReference>
<sequence length="381" mass="43328">MAARPRKYNISTPNLYCKLDKRNNKTYWQYRHPITGEFIGFGTDSDAAHAAALEMNRITAEQLTSQSFALIDIAKQKAEPNAQNMRLKQWVKEYKAILDRRVQRKELASSTARGRKACAELLSARSQNILLKEFGAREMAALINEYVDANKTRMAQVMRAAWIDMFKEAQFAGEVPPGFNPALATRKPLDEVSRQRLTLENWWAIYHEAERRSPYICNAMLLAVVTGQRRGDIVKMKFSDIWDDMLHVVQGKGKGKIRIAIPLSLRCDAINMSVRDVINKCRDRVLSKHLVHNSTVVGGSALGSPVAEGSLTQRFAEARDCAKIKIEKDKTPPTFHEQRSLSERLYKAQGINTQELLGHSSAKMTELYHDERREKWIVIAV</sequence>
<reference evidence="6 7" key="2">
    <citation type="journal article" date="2012" name="J. Bacteriol.">
        <title>Complete Genome Sequence of Rahnella sp. Strain Y9602, a Gammaproteobacterium Isolate from Metal- and Radionuclide-Contaminated Soil.</title>
        <authorList>
            <person name="Martinez R.J."/>
            <person name="Bruce D."/>
            <person name="Detter C."/>
            <person name="Goodwin L.A."/>
            <person name="Han J."/>
            <person name="Han C.S."/>
            <person name="Held B."/>
            <person name="Land M.L."/>
            <person name="Mikhailova N."/>
            <person name="Nolan M."/>
            <person name="Pennacchio L."/>
            <person name="Pitluck S."/>
            <person name="Tapia R."/>
            <person name="Woyke T."/>
            <person name="Sobecky P.A."/>
        </authorList>
    </citation>
    <scope>NUCLEOTIDE SEQUENCE [LARGE SCALE GENOMIC DNA]</scope>
    <source>
        <strain evidence="6 7">Y9602</strain>
    </source>
</reference>
<accession>A0A0H3F8Z9</accession>
<dbReference type="InterPro" id="IPR015094">
    <property type="entry name" value="Integrase_lambda-typ_DNA-bd_N"/>
</dbReference>
<evidence type="ECO:0000259" key="5">
    <source>
        <dbReference type="PROSITE" id="PS51898"/>
    </source>
</evidence>
<dbReference type="InterPro" id="IPR010998">
    <property type="entry name" value="Integrase_recombinase_N"/>
</dbReference>
<keyword evidence="3" id="KW-0238">DNA-binding</keyword>
<proteinExistence type="inferred from homology"/>
<name>A0A0H3F8Z9_RAHSY</name>
<feature type="domain" description="Tyr recombinase" evidence="5">
    <location>
        <begin position="192"/>
        <end position="381"/>
    </location>
</feature>
<dbReference type="HOGENOM" id="CLU_049005_0_1_6"/>
<dbReference type="AlphaFoldDB" id="A0A0H3F8Z9"/>
<dbReference type="InterPro" id="IPR013762">
    <property type="entry name" value="Integrase-like_cat_sf"/>
</dbReference>
<dbReference type="KEGG" id="rah:Rahaq_1776"/>
<dbReference type="OrthoDB" id="8781634at2"/>
<evidence type="ECO:0000256" key="4">
    <source>
        <dbReference type="ARBA" id="ARBA00023172"/>
    </source>
</evidence>
<protein>
    <submittedName>
        <fullName evidence="6">Lambda integrase</fullName>
    </submittedName>
</protein>
<dbReference type="Gene3D" id="1.10.150.130">
    <property type="match status" value="1"/>
</dbReference>
<dbReference type="EMBL" id="CP002505">
    <property type="protein sequence ID" value="ADW73394.1"/>
    <property type="molecule type" value="Genomic_DNA"/>
</dbReference>
<dbReference type="GO" id="GO:0006310">
    <property type="term" value="P:DNA recombination"/>
    <property type="evidence" value="ECO:0007669"/>
    <property type="project" value="UniProtKB-KW"/>
</dbReference>
<evidence type="ECO:0000256" key="3">
    <source>
        <dbReference type="ARBA" id="ARBA00023125"/>
    </source>
</evidence>
<keyword evidence="4" id="KW-0233">DNA recombination</keyword>
<dbReference type="Proteomes" id="UP000007257">
    <property type="component" value="Chromosome"/>
</dbReference>
<dbReference type="Gene3D" id="3.30.160.60">
    <property type="entry name" value="Classic Zinc Finger"/>
    <property type="match status" value="1"/>
</dbReference>
<organism evidence="6 7">
    <name type="scientific">Rahnella sp. (strain Y9602)</name>
    <dbReference type="NCBI Taxonomy" id="2703885"/>
    <lineage>
        <taxon>Bacteria</taxon>
        <taxon>Pseudomonadati</taxon>
        <taxon>Pseudomonadota</taxon>
        <taxon>Gammaproteobacteria</taxon>
        <taxon>Enterobacterales</taxon>
        <taxon>Yersiniaceae</taxon>
        <taxon>Rahnella</taxon>
    </lineage>
</organism>
<evidence type="ECO:0000256" key="1">
    <source>
        <dbReference type="ARBA" id="ARBA00008857"/>
    </source>
</evidence>
<dbReference type="GO" id="GO:0003677">
    <property type="term" value="F:DNA binding"/>
    <property type="evidence" value="ECO:0007669"/>
    <property type="project" value="UniProtKB-KW"/>
</dbReference>
<dbReference type="GO" id="GO:0008907">
    <property type="term" value="F:integrase activity"/>
    <property type="evidence" value="ECO:0007669"/>
    <property type="project" value="InterPro"/>
</dbReference>
<gene>
    <name evidence="6" type="ordered locus">Rahaq_1776</name>
</gene>
<keyword evidence="2" id="KW-0229">DNA integration</keyword>
<dbReference type="InterPro" id="IPR002104">
    <property type="entry name" value="Integrase_catalytic"/>
</dbReference>
<dbReference type="Pfam" id="PF00589">
    <property type="entry name" value="Phage_integrase"/>
    <property type="match status" value="1"/>
</dbReference>
<dbReference type="PROSITE" id="PS51898">
    <property type="entry name" value="TYR_RECOMBINASE"/>
    <property type="match status" value="1"/>
</dbReference>
<evidence type="ECO:0000256" key="2">
    <source>
        <dbReference type="ARBA" id="ARBA00022908"/>
    </source>
</evidence>
<reference evidence="7" key="1">
    <citation type="submission" date="2011-01" db="EMBL/GenBank/DDBJ databases">
        <title>Complete sequence of chromosome of Rahnella sp. Y9602.</title>
        <authorList>
            <consortium name="US DOE Joint Genome Institute"/>
            <person name="Lucas S."/>
            <person name="Copeland A."/>
            <person name="Lapidus A."/>
            <person name="Cheng J.-F."/>
            <person name="Goodwin L."/>
            <person name="Pitluck S."/>
            <person name="Lu M."/>
            <person name="Detter J.C."/>
            <person name="Han C."/>
            <person name="Tapia R."/>
            <person name="Land M."/>
            <person name="Hauser L."/>
            <person name="Kyrpides N."/>
            <person name="Ivanova N."/>
            <person name="Ovchinnikova G."/>
            <person name="Pagani I."/>
            <person name="Sobecky P.A."/>
            <person name="Martinez R.J."/>
            <person name="Woyke T."/>
        </authorList>
    </citation>
    <scope>NUCLEOTIDE SEQUENCE [LARGE SCALE GENOMIC DNA]</scope>
    <source>
        <strain evidence="7">Y9602</strain>
    </source>
</reference>
<evidence type="ECO:0000313" key="7">
    <source>
        <dbReference type="Proteomes" id="UP000007257"/>
    </source>
</evidence>
<dbReference type="SUPFAM" id="SSF56349">
    <property type="entry name" value="DNA breaking-rejoining enzymes"/>
    <property type="match status" value="1"/>
</dbReference>
<dbReference type="InterPro" id="IPR011010">
    <property type="entry name" value="DNA_brk_join_enz"/>
</dbReference>
<dbReference type="Gene3D" id="1.10.443.10">
    <property type="entry name" value="Intergrase catalytic core"/>
    <property type="match status" value="1"/>
</dbReference>
<comment type="similarity">
    <text evidence="1">Belongs to the 'phage' integrase family.</text>
</comment>
<evidence type="ECO:0000313" key="6">
    <source>
        <dbReference type="EMBL" id="ADW73394.1"/>
    </source>
</evidence>
<dbReference type="Pfam" id="PF09003">
    <property type="entry name" value="Arm-DNA-bind_1"/>
    <property type="match status" value="1"/>
</dbReference>
<dbReference type="RefSeq" id="WP_013575096.1">
    <property type="nucleotide sequence ID" value="NC_015061.1"/>
</dbReference>